<dbReference type="EMBL" id="ABWE02003830">
    <property type="status" value="NOT_ANNOTATED_CDS"/>
    <property type="molecule type" value="Genomic_DNA"/>
</dbReference>
<reference evidence="1" key="2">
    <citation type="submission" date="2015-06" db="UniProtKB">
        <authorList>
            <consortium name="EnsemblProtists"/>
        </authorList>
    </citation>
    <scope>IDENTIFICATION</scope>
    <source>
        <strain evidence="1">Emoy2</strain>
    </source>
</reference>
<dbReference type="Proteomes" id="UP000011713">
    <property type="component" value="Unassembled WGS sequence"/>
</dbReference>
<evidence type="ECO:0000313" key="1">
    <source>
        <dbReference type="EnsemblProtists" id="HpaP814296"/>
    </source>
</evidence>
<evidence type="ECO:0000313" key="2">
    <source>
        <dbReference type="Proteomes" id="UP000011713"/>
    </source>
</evidence>
<dbReference type="HOGENOM" id="CLU_1869080_0_0_1"/>
<dbReference type="AlphaFoldDB" id="M4C5C1"/>
<keyword evidence="2" id="KW-1185">Reference proteome</keyword>
<dbReference type="EnsemblProtists" id="HpaT814296">
    <property type="protein sequence ID" value="HpaP814296"/>
    <property type="gene ID" value="HpaG814296"/>
</dbReference>
<dbReference type="InParanoid" id="M4C5C1"/>
<reference evidence="2" key="1">
    <citation type="journal article" date="2010" name="Science">
        <title>Signatures of adaptation to obligate biotrophy in the Hyaloperonospora arabidopsidis genome.</title>
        <authorList>
            <person name="Baxter L."/>
            <person name="Tripathy S."/>
            <person name="Ishaque N."/>
            <person name="Boot N."/>
            <person name="Cabral A."/>
            <person name="Kemen E."/>
            <person name="Thines M."/>
            <person name="Ah-Fong A."/>
            <person name="Anderson R."/>
            <person name="Badejoko W."/>
            <person name="Bittner-Eddy P."/>
            <person name="Boore J.L."/>
            <person name="Chibucos M.C."/>
            <person name="Coates M."/>
            <person name="Dehal P."/>
            <person name="Delehaunty K."/>
            <person name="Dong S."/>
            <person name="Downton P."/>
            <person name="Dumas B."/>
            <person name="Fabro G."/>
            <person name="Fronick C."/>
            <person name="Fuerstenberg S.I."/>
            <person name="Fulton L."/>
            <person name="Gaulin E."/>
            <person name="Govers F."/>
            <person name="Hughes L."/>
            <person name="Humphray S."/>
            <person name="Jiang R.H."/>
            <person name="Judelson H."/>
            <person name="Kamoun S."/>
            <person name="Kyung K."/>
            <person name="Meijer H."/>
            <person name="Minx P."/>
            <person name="Morris P."/>
            <person name="Nelson J."/>
            <person name="Phuntumart V."/>
            <person name="Qutob D."/>
            <person name="Rehmany A."/>
            <person name="Rougon-Cardoso A."/>
            <person name="Ryden P."/>
            <person name="Torto-Alalibo T."/>
            <person name="Studholme D."/>
            <person name="Wang Y."/>
            <person name="Win J."/>
            <person name="Wood J."/>
            <person name="Clifton S.W."/>
            <person name="Rogers J."/>
            <person name="Van den Ackerveken G."/>
            <person name="Jones J.D."/>
            <person name="McDowell J.M."/>
            <person name="Beynon J."/>
            <person name="Tyler B.M."/>
        </authorList>
    </citation>
    <scope>NUCLEOTIDE SEQUENCE [LARGE SCALE GENOMIC DNA]</scope>
    <source>
        <strain evidence="2">Emoy2</strain>
    </source>
</reference>
<name>M4C5C1_HYAAE</name>
<organism evidence="1 2">
    <name type="scientific">Hyaloperonospora arabidopsidis (strain Emoy2)</name>
    <name type="common">Downy mildew agent</name>
    <name type="synonym">Peronospora arabidopsidis</name>
    <dbReference type="NCBI Taxonomy" id="559515"/>
    <lineage>
        <taxon>Eukaryota</taxon>
        <taxon>Sar</taxon>
        <taxon>Stramenopiles</taxon>
        <taxon>Oomycota</taxon>
        <taxon>Peronosporomycetes</taxon>
        <taxon>Peronosporales</taxon>
        <taxon>Peronosporaceae</taxon>
        <taxon>Hyaloperonospora</taxon>
    </lineage>
</organism>
<dbReference type="VEuPathDB" id="FungiDB:HpaG814296"/>
<sequence>MHAHIDRHVLGYHGASHDFQWVHLSVAILPIQSDPSLGNGLVHTSHSIKLTTRDLACPFGLLEVVVHLNLAGTTGSSKCSRIRPEECDDYSRQYHELQLCYVGQAAPFHPGTLAAASGPLQAQQEQVGTCHGVLACT</sequence>
<proteinExistence type="predicted"/>
<protein>
    <submittedName>
        <fullName evidence="1">Uncharacterized protein</fullName>
    </submittedName>
</protein>
<accession>M4C5C1</accession>